<keyword evidence="1" id="KW-1133">Transmembrane helix</keyword>
<evidence type="ECO:0000313" key="3">
    <source>
        <dbReference type="Proteomes" id="UP001596208"/>
    </source>
</evidence>
<accession>A0ABW0AYA8</accession>
<gene>
    <name evidence="2" type="ORF">ACFPRK_04650</name>
</gene>
<dbReference type="Proteomes" id="UP001596208">
    <property type="component" value="Unassembled WGS sequence"/>
</dbReference>
<protein>
    <submittedName>
        <fullName evidence="2">DUF3592 domain-containing protein</fullName>
    </submittedName>
</protein>
<reference evidence="3" key="1">
    <citation type="journal article" date="2019" name="Int. J. Syst. Evol. Microbiol.">
        <title>The Global Catalogue of Microorganisms (GCM) 10K type strain sequencing project: providing services to taxonomists for standard genome sequencing and annotation.</title>
        <authorList>
            <consortium name="The Broad Institute Genomics Platform"/>
            <consortium name="The Broad Institute Genome Sequencing Center for Infectious Disease"/>
            <person name="Wu L."/>
            <person name="Ma J."/>
        </authorList>
    </citation>
    <scope>NUCLEOTIDE SEQUENCE [LARGE SCALE GENOMIC DNA]</scope>
    <source>
        <strain evidence="3">CGMCC 4.1721</strain>
    </source>
</reference>
<keyword evidence="3" id="KW-1185">Reference proteome</keyword>
<evidence type="ECO:0000313" key="2">
    <source>
        <dbReference type="EMBL" id="MFC5169894.1"/>
    </source>
</evidence>
<evidence type="ECO:0000256" key="1">
    <source>
        <dbReference type="SAM" id="Phobius"/>
    </source>
</evidence>
<dbReference type="RefSeq" id="WP_158709606.1">
    <property type="nucleotide sequence ID" value="NZ_JBFADZ010000004.1"/>
</dbReference>
<comment type="caution">
    <text evidence="2">The sequence shown here is derived from an EMBL/GenBank/DDBJ whole genome shotgun (WGS) entry which is preliminary data.</text>
</comment>
<proteinExistence type="predicted"/>
<organism evidence="2 3">
    <name type="scientific">Streptomyces mutomycini</name>
    <dbReference type="NCBI Taxonomy" id="284036"/>
    <lineage>
        <taxon>Bacteria</taxon>
        <taxon>Bacillati</taxon>
        <taxon>Actinomycetota</taxon>
        <taxon>Actinomycetes</taxon>
        <taxon>Kitasatosporales</taxon>
        <taxon>Streptomycetaceae</taxon>
        <taxon>Streptomyces</taxon>
    </lineage>
</organism>
<keyword evidence="1" id="KW-0472">Membrane</keyword>
<name>A0ABW0AYA8_9ACTN</name>
<feature type="transmembrane region" description="Helical" evidence="1">
    <location>
        <begin position="36"/>
        <end position="53"/>
    </location>
</feature>
<keyword evidence="1" id="KW-0812">Transmembrane</keyword>
<sequence length="57" mass="6060">MPPGTRDGDGVAVLYDPAAPGRAETVAVSRKPLWKHYDMMGLVAVALLILVVVRTQG</sequence>
<dbReference type="EMBL" id="JBHSKI010000001">
    <property type="protein sequence ID" value="MFC5169894.1"/>
    <property type="molecule type" value="Genomic_DNA"/>
</dbReference>